<evidence type="ECO:0000313" key="2">
    <source>
        <dbReference type="Proteomes" id="UP000279259"/>
    </source>
</evidence>
<organism evidence="1 2">
    <name type="scientific">Saitozyma podzolica</name>
    <dbReference type="NCBI Taxonomy" id="1890683"/>
    <lineage>
        <taxon>Eukaryota</taxon>
        <taxon>Fungi</taxon>
        <taxon>Dikarya</taxon>
        <taxon>Basidiomycota</taxon>
        <taxon>Agaricomycotina</taxon>
        <taxon>Tremellomycetes</taxon>
        <taxon>Tremellales</taxon>
        <taxon>Trimorphomycetaceae</taxon>
        <taxon>Saitozyma</taxon>
    </lineage>
</organism>
<reference evidence="1 2" key="1">
    <citation type="submission" date="2018-11" db="EMBL/GenBank/DDBJ databases">
        <title>Genome sequence of Saitozyma podzolica DSM 27192.</title>
        <authorList>
            <person name="Aliyu H."/>
            <person name="Gorte O."/>
            <person name="Ochsenreither K."/>
        </authorList>
    </citation>
    <scope>NUCLEOTIDE SEQUENCE [LARGE SCALE GENOMIC DNA]</scope>
    <source>
        <strain evidence="1 2">DSM 27192</strain>
    </source>
</reference>
<dbReference type="Proteomes" id="UP000279259">
    <property type="component" value="Unassembled WGS sequence"/>
</dbReference>
<accession>A0A427Y7P7</accession>
<proteinExistence type="predicted"/>
<name>A0A427Y7P7_9TREE</name>
<gene>
    <name evidence="1" type="ORF">EHS25_003598</name>
</gene>
<sequence>MEIIDLTQDSDTDEEDDMEMDDEDIIHLQGDGDEDMDVEKAVDRIHGDDEEGREDVAVEHAGLKWTPYHFHYNPLVTARDRLDNINFQRLVILCLLRIRAQDPDVLQNERTFRFLREPYWEGPWRGMNGPIRAAAEELERDSWGGVRRFIKLYPNVLRIDPISVDDFCGGCGRAHARCKSYTDVTFSGMRYDKRTLIEEPGTNRERVVSLGTYCFKSALESHRLYHLVYNTFLEFEAKYFTRETMPRAIRAALAMDPVGVDAIVGYLRDREVDTAERWEGVGLRGGDA</sequence>
<keyword evidence="2" id="KW-1185">Reference proteome</keyword>
<protein>
    <submittedName>
        <fullName evidence="1">Uncharacterized protein</fullName>
    </submittedName>
</protein>
<evidence type="ECO:0000313" key="1">
    <source>
        <dbReference type="EMBL" id="RSH87109.1"/>
    </source>
</evidence>
<comment type="caution">
    <text evidence="1">The sequence shown here is derived from an EMBL/GenBank/DDBJ whole genome shotgun (WGS) entry which is preliminary data.</text>
</comment>
<dbReference type="EMBL" id="RSCD01000018">
    <property type="protein sequence ID" value="RSH87109.1"/>
    <property type="molecule type" value="Genomic_DNA"/>
</dbReference>
<dbReference type="AlphaFoldDB" id="A0A427Y7P7"/>